<keyword evidence="3" id="KW-0479">Metal-binding</keyword>
<dbReference type="InterPro" id="IPR002716">
    <property type="entry name" value="PIN_dom"/>
</dbReference>
<evidence type="ECO:0000259" key="6">
    <source>
        <dbReference type="Pfam" id="PF01850"/>
    </source>
</evidence>
<evidence type="ECO:0000256" key="1">
    <source>
        <dbReference type="ARBA" id="ARBA00022649"/>
    </source>
</evidence>
<dbReference type="SUPFAM" id="SSF88723">
    <property type="entry name" value="PIN domain-like"/>
    <property type="match status" value="1"/>
</dbReference>
<dbReference type="Pfam" id="PF01850">
    <property type="entry name" value="PIN"/>
    <property type="match status" value="1"/>
</dbReference>
<keyword evidence="5" id="KW-0460">Magnesium</keyword>
<keyword evidence="8" id="KW-1185">Reference proteome</keyword>
<dbReference type="Gene3D" id="3.40.50.1010">
    <property type="entry name" value="5'-nuclease"/>
    <property type="match status" value="1"/>
</dbReference>
<dbReference type="InterPro" id="IPR029060">
    <property type="entry name" value="PIN-like_dom_sf"/>
</dbReference>
<accession>A0ABX8KXL7</accession>
<reference evidence="7 8" key="1">
    <citation type="submission" date="2021-06" db="EMBL/GenBank/DDBJ databases">
        <title>FDA dAtabase for Regulatory Grade micrObial Sequences (FDA-ARGOS): Supporting development and validation of Infectious Disease Dx tests.</title>
        <authorList>
            <person name="Sproer C."/>
            <person name="Gronow S."/>
            <person name="Severitt S."/>
            <person name="Schroder I."/>
            <person name="Tallon L."/>
            <person name="Sadzewicz L."/>
            <person name="Zhao X."/>
            <person name="Boylan J."/>
            <person name="Ott S."/>
            <person name="Bowen H."/>
            <person name="Vavikolanu K."/>
            <person name="Mehta A."/>
            <person name="Aluvathingal J."/>
            <person name="Nadendla S."/>
            <person name="Lowell S."/>
            <person name="Myers T."/>
            <person name="Yan Y."/>
        </authorList>
    </citation>
    <scope>NUCLEOTIDE SEQUENCE [LARGE SCALE GENOMIC DNA]</scope>
    <source>
        <strain evidence="7 8">FDAARGOS 1425</strain>
    </source>
</reference>
<gene>
    <name evidence="7" type="ORF">I6L55_02385</name>
</gene>
<keyword evidence="2" id="KW-0540">Nuclease</keyword>
<protein>
    <submittedName>
        <fullName evidence="7">PIN domain-containing protein</fullName>
    </submittedName>
</protein>
<evidence type="ECO:0000256" key="2">
    <source>
        <dbReference type="ARBA" id="ARBA00022722"/>
    </source>
</evidence>
<evidence type="ECO:0000256" key="3">
    <source>
        <dbReference type="ARBA" id="ARBA00022723"/>
    </source>
</evidence>
<name>A0ABX8KXL7_9CORY</name>
<sequence>MTGVEPLAYVDASVLIASSGREAHSEWALSVLWGKALVSSAIVRVELARFAHRMGYGAEDLSELESRVSFLSIDDRVIEAAVAVSGEAKALDALHVGTWARMQSLGLNCPFITADRKQAAAALSVGATVVHPYGGDLL</sequence>
<dbReference type="Proteomes" id="UP000683520">
    <property type="component" value="Chromosome"/>
</dbReference>
<evidence type="ECO:0000256" key="5">
    <source>
        <dbReference type="ARBA" id="ARBA00022842"/>
    </source>
</evidence>
<keyword evidence="1" id="KW-1277">Toxin-antitoxin system</keyword>
<evidence type="ECO:0000313" key="8">
    <source>
        <dbReference type="Proteomes" id="UP000683520"/>
    </source>
</evidence>
<dbReference type="GeneID" id="92749024"/>
<evidence type="ECO:0000313" key="7">
    <source>
        <dbReference type="EMBL" id="QXB18970.1"/>
    </source>
</evidence>
<dbReference type="EMBL" id="CP077302">
    <property type="protein sequence ID" value="QXB18970.1"/>
    <property type="molecule type" value="Genomic_DNA"/>
</dbReference>
<keyword evidence="4" id="KW-0378">Hydrolase</keyword>
<organism evidence="7 8">
    <name type="scientific">Corynebacterium coyleae</name>
    <dbReference type="NCBI Taxonomy" id="53374"/>
    <lineage>
        <taxon>Bacteria</taxon>
        <taxon>Bacillati</taxon>
        <taxon>Actinomycetota</taxon>
        <taxon>Actinomycetes</taxon>
        <taxon>Mycobacteriales</taxon>
        <taxon>Corynebacteriaceae</taxon>
        <taxon>Corynebacterium</taxon>
    </lineage>
</organism>
<dbReference type="RefSeq" id="WP_070422600.1">
    <property type="nucleotide sequence ID" value="NZ_CP047198.1"/>
</dbReference>
<feature type="domain" description="PIN" evidence="6">
    <location>
        <begin position="9"/>
        <end position="121"/>
    </location>
</feature>
<proteinExistence type="predicted"/>
<evidence type="ECO:0000256" key="4">
    <source>
        <dbReference type="ARBA" id="ARBA00022801"/>
    </source>
</evidence>